<evidence type="ECO:0000256" key="1">
    <source>
        <dbReference type="ARBA" id="ARBA00022723"/>
    </source>
</evidence>
<dbReference type="Pfam" id="PF01557">
    <property type="entry name" value="FAA_hydrolase"/>
    <property type="match status" value="1"/>
</dbReference>
<evidence type="ECO:0000259" key="2">
    <source>
        <dbReference type="Pfam" id="PF01557"/>
    </source>
</evidence>
<dbReference type="Proteomes" id="UP000236752">
    <property type="component" value="Unassembled WGS sequence"/>
</dbReference>
<dbReference type="GO" id="GO:0046872">
    <property type="term" value="F:metal ion binding"/>
    <property type="evidence" value="ECO:0007669"/>
    <property type="project" value="UniProtKB-KW"/>
</dbReference>
<dbReference type="PANTHER" id="PTHR11820">
    <property type="entry name" value="ACYLPYRUVASE"/>
    <property type="match status" value="1"/>
</dbReference>
<sequence>MAYLFDPAPVIALPIVGDDRSFPVRRVFCVGRNYEAHAAELGNKIDRDDPFYFTKSPLHIVVGDGEAALAAGTDDYHHEIEFVVALSADLNNATPEQAMEAVFGYGVGQDMTRRDLQNKAKDKRRPWDTAKDVEQSAILSAITPKAVFGEIGDQMITLTVNGKMQQEGKLSDMVWSVPEILSHLSTLYTLRAGDIIMTGTPSGVGPVAKGDVLVSRVDGCEPLTTTIV</sequence>
<keyword evidence="1" id="KW-0479">Metal-binding</keyword>
<dbReference type="OrthoDB" id="5197601at2"/>
<keyword evidence="3" id="KW-0378">Hydrolase</keyword>
<name>A0A1H5W1L1_9RHOB</name>
<organism evidence="3 4">
    <name type="scientific">Thalassococcus halodurans</name>
    <dbReference type="NCBI Taxonomy" id="373675"/>
    <lineage>
        <taxon>Bacteria</taxon>
        <taxon>Pseudomonadati</taxon>
        <taxon>Pseudomonadota</taxon>
        <taxon>Alphaproteobacteria</taxon>
        <taxon>Rhodobacterales</taxon>
        <taxon>Roseobacteraceae</taxon>
        <taxon>Thalassococcus</taxon>
    </lineage>
</organism>
<dbReference type="GO" id="GO:0018773">
    <property type="term" value="F:acetylpyruvate hydrolase activity"/>
    <property type="evidence" value="ECO:0007669"/>
    <property type="project" value="TreeGrafter"/>
</dbReference>
<evidence type="ECO:0000313" key="4">
    <source>
        <dbReference type="Proteomes" id="UP000236752"/>
    </source>
</evidence>
<feature type="domain" description="Fumarylacetoacetase-like C-terminal" evidence="2">
    <location>
        <begin position="27"/>
        <end position="228"/>
    </location>
</feature>
<accession>A0A1H5W1L1</accession>
<gene>
    <name evidence="3" type="ORF">SAMN04488045_1263</name>
</gene>
<dbReference type="InterPro" id="IPR011234">
    <property type="entry name" value="Fumarylacetoacetase-like_C"/>
</dbReference>
<dbReference type="Gene3D" id="3.90.850.10">
    <property type="entry name" value="Fumarylacetoacetase-like, C-terminal domain"/>
    <property type="match status" value="1"/>
</dbReference>
<evidence type="ECO:0000313" key="3">
    <source>
        <dbReference type="EMBL" id="SEF93021.1"/>
    </source>
</evidence>
<protein>
    <submittedName>
        <fullName evidence="3">Fumarylpyruvate hydrolase</fullName>
    </submittedName>
</protein>
<dbReference type="AlphaFoldDB" id="A0A1H5W1L1"/>
<dbReference type="SUPFAM" id="SSF56529">
    <property type="entry name" value="FAH"/>
    <property type="match status" value="1"/>
</dbReference>
<dbReference type="RefSeq" id="WP_103910297.1">
    <property type="nucleotide sequence ID" value="NZ_FNUZ01000002.1"/>
</dbReference>
<dbReference type="EMBL" id="FNUZ01000002">
    <property type="protein sequence ID" value="SEF93021.1"/>
    <property type="molecule type" value="Genomic_DNA"/>
</dbReference>
<dbReference type="PANTHER" id="PTHR11820:SF90">
    <property type="entry name" value="FLUTATHIONE S-TRANSFERASE"/>
    <property type="match status" value="1"/>
</dbReference>
<keyword evidence="4" id="KW-1185">Reference proteome</keyword>
<dbReference type="InterPro" id="IPR036663">
    <property type="entry name" value="Fumarylacetoacetase_C_sf"/>
</dbReference>
<reference evidence="3 4" key="1">
    <citation type="submission" date="2016-10" db="EMBL/GenBank/DDBJ databases">
        <authorList>
            <person name="de Groot N.N."/>
        </authorList>
    </citation>
    <scope>NUCLEOTIDE SEQUENCE [LARGE SCALE GENOMIC DNA]</scope>
    <source>
        <strain evidence="3 4">DSM 26915</strain>
    </source>
</reference>
<proteinExistence type="predicted"/>
<keyword evidence="3" id="KW-0670">Pyruvate</keyword>